<feature type="transmembrane region" description="Helical" evidence="1">
    <location>
        <begin position="7"/>
        <end position="29"/>
    </location>
</feature>
<dbReference type="RefSeq" id="WP_185083411.1">
    <property type="nucleotide sequence ID" value="NZ_JACHJB010000001.1"/>
</dbReference>
<comment type="caution">
    <text evidence="2">The sequence shown here is derived from an EMBL/GenBank/DDBJ whole genome shotgun (WGS) entry which is preliminary data.</text>
</comment>
<dbReference type="InterPro" id="IPR025597">
    <property type="entry name" value="DUF4345"/>
</dbReference>
<gene>
    <name evidence="2" type="ORF">FHU36_001978</name>
</gene>
<feature type="transmembrane region" description="Helical" evidence="1">
    <location>
        <begin position="75"/>
        <end position="96"/>
    </location>
</feature>
<feature type="transmembrane region" description="Helical" evidence="1">
    <location>
        <begin position="102"/>
        <end position="122"/>
    </location>
</feature>
<dbReference type="Pfam" id="PF14248">
    <property type="entry name" value="DUF4345"/>
    <property type="match status" value="1"/>
</dbReference>
<keyword evidence="3" id="KW-1185">Reference proteome</keyword>
<keyword evidence="1" id="KW-1133">Transmembrane helix</keyword>
<organism evidence="2 3">
    <name type="scientific">Nonomuraea muscovyensis</name>
    <dbReference type="NCBI Taxonomy" id="1124761"/>
    <lineage>
        <taxon>Bacteria</taxon>
        <taxon>Bacillati</taxon>
        <taxon>Actinomycetota</taxon>
        <taxon>Actinomycetes</taxon>
        <taxon>Streptosporangiales</taxon>
        <taxon>Streptosporangiaceae</taxon>
        <taxon>Nonomuraea</taxon>
    </lineage>
</organism>
<accession>A0A7X0EXK9</accession>
<evidence type="ECO:0008006" key="4">
    <source>
        <dbReference type="Google" id="ProtNLM"/>
    </source>
</evidence>
<feature type="transmembrane region" description="Helical" evidence="1">
    <location>
        <begin position="49"/>
        <end position="68"/>
    </location>
</feature>
<evidence type="ECO:0000256" key="1">
    <source>
        <dbReference type="SAM" id="Phobius"/>
    </source>
</evidence>
<name>A0A7X0EXK9_9ACTN</name>
<dbReference type="AlphaFoldDB" id="A0A7X0EXK9"/>
<protein>
    <recommendedName>
        <fullName evidence="4">DUF4345 domain-containing protein</fullName>
    </recommendedName>
</protein>
<sequence>MVCDNVIIAMVAVFFAGMGIYGLVAPGALLAPFGTRVVSADGRNEVRAVYGGFGLATALALVLAALDVGTLRDGVLVAVALALAGMAVGRVVSMLLERPARFYPTVLYLIVEAGLAAALLAVR</sequence>
<evidence type="ECO:0000313" key="3">
    <source>
        <dbReference type="Proteomes" id="UP000583800"/>
    </source>
</evidence>
<dbReference type="Proteomes" id="UP000583800">
    <property type="component" value="Unassembled WGS sequence"/>
</dbReference>
<reference evidence="2 3" key="1">
    <citation type="submission" date="2020-08" db="EMBL/GenBank/DDBJ databases">
        <title>Sequencing the genomes of 1000 actinobacteria strains.</title>
        <authorList>
            <person name="Klenk H.-P."/>
        </authorList>
    </citation>
    <scope>NUCLEOTIDE SEQUENCE [LARGE SCALE GENOMIC DNA]</scope>
    <source>
        <strain evidence="2 3">DSM 45913</strain>
    </source>
</reference>
<keyword evidence="1" id="KW-0472">Membrane</keyword>
<evidence type="ECO:0000313" key="2">
    <source>
        <dbReference type="EMBL" id="MBB6345469.1"/>
    </source>
</evidence>
<keyword evidence="1" id="KW-0812">Transmembrane</keyword>
<proteinExistence type="predicted"/>
<dbReference type="EMBL" id="JACHJB010000001">
    <property type="protein sequence ID" value="MBB6345469.1"/>
    <property type="molecule type" value="Genomic_DNA"/>
</dbReference>